<dbReference type="PANTHER" id="PTHR47926:SF415">
    <property type="entry name" value="PENTATRICOPEPTIDE REPEAT-CONTAINING PROTEIN"/>
    <property type="match status" value="1"/>
</dbReference>
<feature type="repeat" description="PPR" evidence="3">
    <location>
        <begin position="207"/>
        <end position="241"/>
    </location>
</feature>
<sequence>MEMAFHGIREVENYFAPLLHRFKTRSEWKQIHASVITHGLSQSSFIVTKMVDLCDKIGDIEYATRLFNHVSNPNVFLYNSIIRAYTHNSLYPSVIRIYKQMLANSLEFPDRFTFPFVFKSCASLGSCYLGKQVHGHLFKFGPNCHVVTENALIDMYMKFDGLDDAHKVFDEMSERDVISWNSLLSGHARLGRMKKAKALFDSMPEKTIVSWTAMISGYTGAGCYGEAMELFREMQLAGIDPDEISLISVLPSCAHLGSLELGKWIHIYAERKGFLRQTGVCNALIEMYSKCGMISQAIQLFDRMKGKDVISWSTMISGYAHHGNADGAIETFGGLQRAMVKPNGITFLGLLSACSHVGLWQQGLKYFDMMREDYLIEPKIEHYGCLIDVLARAGELERAVEVTKTMPMKPDSKIWGSLLSSCRARGNLEVALMAIDHLVELEPEDMGNYVLLSNIYADLGKWEEVSRLRKLIRKGNMKRTPGCSLIEVDNVVQEFVAGDDRKPFWTEICSVLQLFSAHQDQDQDVIENNITLASIEMVAF</sequence>
<keyword evidence="5" id="KW-1185">Reference proteome</keyword>
<evidence type="ECO:0000256" key="1">
    <source>
        <dbReference type="ARBA" id="ARBA00022737"/>
    </source>
</evidence>
<dbReference type="SUPFAM" id="SSF48452">
    <property type="entry name" value="TPR-like"/>
    <property type="match status" value="1"/>
</dbReference>
<evidence type="ECO:0000313" key="5">
    <source>
        <dbReference type="Proteomes" id="UP000032141"/>
    </source>
</evidence>
<dbReference type="Pfam" id="PF20431">
    <property type="entry name" value="E_motif"/>
    <property type="match status" value="1"/>
</dbReference>
<dbReference type="GO" id="GO:0005739">
    <property type="term" value="C:mitochondrion"/>
    <property type="evidence" value="ECO:0007669"/>
    <property type="project" value="GOC"/>
</dbReference>
<evidence type="ECO:0000313" key="4">
    <source>
        <dbReference type="EnsemblPlants" id="Bo8g102340.1"/>
    </source>
</evidence>
<dbReference type="GO" id="GO:0080156">
    <property type="term" value="P:mitochondrial mRNA modification"/>
    <property type="evidence" value="ECO:0007669"/>
    <property type="project" value="EnsemblPlants"/>
</dbReference>
<evidence type="ECO:0000256" key="3">
    <source>
        <dbReference type="PROSITE-ProRule" id="PRU00708"/>
    </source>
</evidence>
<dbReference type="EnsemblPlants" id="Bo8g102340.1">
    <property type="protein sequence ID" value="Bo8g102340.1"/>
    <property type="gene ID" value="Bo8g102340"/>
</dbReference>
<dbReference type="FunFam" id="1.25.40.10:FF:001214">
    <property type="entry name" value="Pentatricopeptide repeat-containing protein At2g20540"/>
    <property type="match status" value="1"/>
</dbReference>
<feature type="repeat" description="PPR" evidence="3">
    <location>
        <begin position="308"/>
        <end position="342"/>
    </location>
</feature>
<dbReference type="Proteomes" id="UP000032141">
    <property type="component" value="Chromosome C8"/>
</dbReference>
<dbReference type="OMA" id="FRRMQMV"/>
<dbReference type="AlphaFoldDB" id="A0A0D3DWD3"/>
<dbReference type="HOGENOM" id="CLU_002706_0_6_1"/>
<dbReference type="STRING" id="109376.A0A0D3DWD3"/>
<dbReference type="FunFam" id="1.25.40.10:FF:000184">
    <property type="entry name" value="Pentatricopeptide repeat-containing protein, chloroplastic"/>
    <property type="match status" value="1"/>
</dbReference>
<comment type="similarity">
    <text evidence="2">Belongs to the PPR family. PCMP-E subfamily.</text>
</comment>
<proteinExistence type="inferred from homology"/>
<dbReference type="eggNOG" id="KOG4197">
    <property type="taxonomic scope" value="Eukaryota"/>
</dbReference>
<accession>A0A0D3DWD3</accession>
<reference evidence="4 5" key="1">
    <citation type="journal article" date="2014" name="Genome Biol.">
        <title>Transcriptome and methylome profiling reveals relics of genome dominance in the mesopolyploid Brassica oleracea.</title>
        <authorList>
            <person name="Parkin I.A."/>
            <person name="Koh C."/>
            <person name="Tang H."/>
            <person name="Robinson S.J."/>
            <person name="Kagale S."/>
            <person name="Clarke W.E."/>
            <person name="Town C.D."/>
            <person name="Nixon J."/>
            <person name="Krishnakumar V."/>
            <person name="Bidwell S.L."/>
            <person name="Denoeud F."/>
            <person name="Belcram H."/>
            <person name="Links M.G."/>
            <person name="Just J."/>
            <person name="Clarke C."/>
            <person name="Bender T."/>
            <person name="Huebert T."/>
            <person name="Mason A.S."/>
            <person name="Pires J.C."/>
            <person name="Barker G."/>
            <person name="Moore J."/>
            <person name="Walley P.G."/>
            <person name="Manoli S."/>
            <person name="Batley J."/>
            <person name="Edwards D."/>
            <person name="Nelson M.N."/>
            <person name="Wang X."/>
            <person name="Paterson A.H."/>
            <person name="King G."/>
            <person name="Bancroft I."/>
            <person name="Chalhoub B."/>
            <person name="Sharpe A.G."/>
        </authorList>
    </citation>
    <scope>NUCLEOTIDE SEQUENCE</scope>
    <source>
        <strain evidence="4 5">cv. TO1000</strain>
    </source>
</reference>
<organism evidence="4 5">
    <name type="scientific">Brassica oleracea var. oleracea</name>
    <dbReference type="NCBI Taxonomy" id="109376"/>
    <lineage>
        <taxon>Eukaryota</taxon>
        <taxon>Viridiplantae</taxon>
        <taxon>Streptophyta</taxon>
        <taxon>Embryophyta</taxon>
        <taxon>Tracheophyta</taxon>
        <taxon>Spermatophyta</taxon>
        <taxon>Magnoliopsida</taxon>
        <taxon>eudicotyledons</taxon>
        <taxon>Gunneridae</taxon>
        <taxon>Pentapetalae</taxon>
        <taxon>rosids</taxon>
        <taxon>malvids</taxon>
        <taxon>Brassicales</taxon>
        <taxon>Brassicaceae</taxon>
        <taxon>Brassiceae</taxon>
        <taxon>Brassica</taxon>
    </lineage>
</organism>
<feature type="repeat" description="PPR" evidence="3">
    <location>
        <begin position="176"/>
        <end position="206"/>
    </location>
</feature>
<reference evidence="4" key="2">
    <citation type="submission" date="2015-03" db="UniProtKB">
        <authorList>
            <consortium name="EnsemblPlants"/>
        </authorList>
    </citation>
    <scope>IDENTIFICATION</scope>
</reference>
<feature type="repeat" description="PPR" evidence="3">
    <location>
        <begin position="277"/>
        <end position="307"/>
    </location>
</feature>
<keyword evidence="1" id="KW-0677">Repeat</keyword>
<feature type="repeat" description="PPR" evidence="3">
    <location>
        <begin position="74"/>
        <end position="108"/>
    </location>
</feature>
<dbReference type="InterPro" id="IPR011990">
    <property type="entry name" value="TPR-like_helical_dom_sf"/>
</dbReference>
<name>A0A0D3DWD3_BRAOL</name>
<dbReference type="OrthoDB" id="185373at2759"/>
<dbReference type="Gene3D" id="1.25.40.10">
    <property type="entry name" value="Tetratricopeptide repeat domain"/>
    <property type="match status" value="4"/>
</dbReference>
<dbReference type="PROSITE" id="PS51375">
    <property type="entry name" value="PPR"/>
    <property type="match status" value="5"/>
</dbReference>
<evidence type="ECO:0008006" key="6">
    <source>
        <dbReference type="Google" id="ProtNLM"/>
    </source>
</evidence>
<protein>
    <recommendedName>
        <fullName evidence="6">Pentacotripeptide-repeat region of PRORP domain-containing protein</fullName>
    </recommendedName>
</protein>
<dbReference type="RefSeq" id="XP_013605449.1">
    <property type="nucleotide sequence ID" value="XM_013749995.1"/>
</dbReference>
<dbReference type="Pfam" id="PF01535">
    <property type="entry name" value="PPR"/>
    <property type="match status" value="7"/>
</dbReference>
<dbReference type="KEGG" id="boe:106312461"/>
<dbReference type="InterPro" id="IPR046960">
    <property type="entry name" value="PPR_At4g14850-like_plant"/>
</dbReference>
<dbReference type="InterPro" id="IPR002885">
    <property type="entry name" value="PPR_rpt"/>
</dbReference>
<dbReference type="Pfam" id="PF13041">
    <property type="entry name" value="PPR_2"/>
    <property type="match status" value="1"/>
</dbReference>
<dbReference type="GO" id="GO:0003723">
    <property type="term" value="F:RNA binding"/>
    <property type="evidence" value="ECO:0007669"/>
    <property type="project" value="InterPro"/>
</dbReference>
<dbReference type="GeneID" id="106312461"/>
<dbReference type="PANTHER" id="PTHR47926">
    <property type="entry name" value="PENTATRICOPEPTIDE REPEAT-CONTAINING PROTEIN"/>
    <property type="match status" value="1"/>
</dbReference>
<evidence type="ECO:0000256" key="2">
    <source>
        <dbReference type="ARBA" id="ARBA00061659"/>
    </source>
</evidence>
<dbReference type="NCBIfam" id="TIGR00756">
    <property type="entry name" value="PPR"/>
    <property type="match status" value="4"/>
</dbReference>
<dbReference type="InterPro" id="IPR046848">
    <property type="entry name" value="E_motif"/>
</dbReference>
<dbReference type="Gramene" id="Bo8g102340.1">
    <property type="protein sequence ID" value="Bo8g102340.1"/>
    <property type="gene ID" value="Bo8g102340"/>
</dbReference>